<dbReference type="OrthoDB" id="9767721at2"/>
<dbReference type="eggNOG" id="COG0544">
    <property type="taxonomic scope" value="Bacteria"/>
</dbReference>
<dbReference type="FunFam" id="3.30.70.1050:FF:000006">
    <property type="entry name" value="Trigger factor"/>
    <property type="match status" value="1"/>
</dbReference>
<sequence>MNVSLQNIDKVSALLTVKLEKADYQENVDKTLKNFRKQAQVPGFRKGMVPAGLIKKMYGKSAVAEEVNKLLSEKIYGYIKDNNLNILGEPLPNEEKQTPIDFETMEEFEFVFDIALAPEIKAEISKDVKVGYNIIDVTEEMVNSQVEVHTQRTGSYEQVEEYQDKDMLKGAIAEVNEKGNIKRTGIKADDVVLMPAYMKDEDQKALFKDAKVKDNIIFNPGKAYENNAAEIASLLKIEKEEVENLDSDFKFQITEITRFVAGPINQELFDQVYGEGEIKSEEEFRARIKADIEKQFSLDSNYRFLLDLREVLIKNEGEIQYPDAILKRLMLLNNEGKDEKFVEENYDKSIEELTWHIIKEKLVKENEVKVEEDEVKEMARAATRAQFAQYGMTQVPEDLLENYVGEMMKNRQTVDSLVNRVVETKLAEALKDKVTLENKTVSIEEFNKLFEK</sequence>
<dbReference type="GO" id="GO:0043335">
    <property type="term" value="P:protein unfolding"/>
    <property type="evidence" value="ECO:0007669"/>
    <property type="project" value="TreeGrafter"/>
</dbReference>
<reference evidence="2 3" key="1">
    <citation type="journal article" date="2011" name="Stand. Genomic Sci.">
        <title>Non-contiguous finished genome sequence of Bacteroides coprosuis type strain (PC139).</title>
        <authorList>
            <person name="Land M."/>
            <person name="Held B."/>
            <person name="Gronow S."/>
            <person name="Abt B."/>
            <person name="Lucas S."/>
            <person name="Del Rio T.G."/>
            <person name="Nolan M."/>
            <person name="Tice H."/>
            <person name="Cheng J.F."/>
            <person name="Pitluck S."/>
            <person name="Liolios K."/>
            <person name="Pagani I."/>
            <person name="Ivanova N."/>
            <person name="Mavromatis K."/>
            <person name="Mikhailova N."/>
            <person name="Pati A."/>
            <person name="Tapia R."/>
            <person name="Han C."/>
            <person name="Goodwin L."/>
            <person name="Chen A."/>
            <person name="Palaniappan K."/>
            <person name="Hauser L."/>
            <person name="Brambilla E.M."/>
            <person name="Rohde M."/>
            <person name="Goker M."/>
            <person name="Detter J.C."/>
            <person name="Woyke T."/>
            <person name="Bristow J."/>
            <person name="Eisen J.A."/>
            <person name="Markowitz V."/>
            <person name="Hugenholtz P."/>
            <person name="Kyrpides N.C."/>
            <person name="Klenk H.P."/>
            <person name="Lapidus A."/>
        </authorList>
    </citation>
    <scope>NUCLEOTIDE SEQUENCE</scope>
    <source>
        <strain evidence="2 3">DSM 18011</strain>
    </source>
</reference>
<dbReference type="GO" id="GO:0003755">
    <property type="term" value="F:peptidyl-prolyl cis-trans isomerase activity"/>
    <property type="evidence" value="ECO:0007669"/>
    <property type="project" value="TreeGrafter"/>
</dbReference>
<keyword evidence="3" id="KW-1185">Reference proteome</keyword>
<dbReference type="InterPro" id="IPR027304">
    <property type="entry name" value="Trigger_fact/SurA_dom_sf"/>
</dbReference>
<organism evidence="2 3">
    <name type="scientific">Bacteroides coprosuis DSM 18011</name>
    <dbReference type="NCBI Taxonomy" id="679937"/>
    <lineage>
        <taxon>Bacteria</taxon>
        <taxon>Pseudomonadati</taxon>
        <taxon>Bacteroidota</taxon>
        <taxon>Bacteroidia</taxon>
        <taxon>Bacteroidales</taxon>
        <taxon>Bacteroidaceae</taxon>
        <taxon>Bacteroides</taxon>
    </lineage>
</organism>
<dbReference type="Pfam" id="PF05697">
    <property type="entry name" value="Trigger_N"/>
    <property type="match status" value="1"/>
</dbReference>
<dbReference type="Proteomes" id="UP000018439">
    <property type="component" value="Chromosome"/>
</dbReference>
<dbReference type="InterPro" id="IPR037041">
    <property type="entry name" value="Trigger_fac_C_sf"/>
</dbReference>
<evidence type="ECO:0000313" key="2">
    <source>
        <dbReference type="EMBL" id="EGJ70424.1"/>
    </source>
</evidence>
<feature type="domain" description="Trigger factor ribosome-binding bacterial" evidence="1">
    <location>
        <begin position="1"/>
        <end position="147"/>
    </location>
</feature>
<gene>
    <name evidence="2" type="ORF">Bcop_0205</name>
</gene>
<dbReference type="SUPFAM" id="SSF109998">
    <property type="entry name" value="Triger factor/SurA peptide-binding domain-like"/>
    <property type="match status" value="1"/>
</dbReference>
<name>F3ZPY2_9BACE</name>
<dbReference type="PIRSF" id="PIRSF003095">
    <property type="entry name" value="Trigger_factor"/>
    <property type="match status" value="1"/>
</dbReference>
<dbReference type="Gene3D" id="3.30.70.1050">
    <property type="entry name" value="Trigger factor ribosome-binding domain"/>
    <property type="match status" value="1"/>
</dbReference>
<dbReference type="GO" id="GO:0044183">
    <property type="term" value="F:protein folding chaperone"/>
    <property type="evidence" value="ECO:0007669"/>
    <property type="project" value="TreeGrafter"/>
</dbReference>
<proteinExistence type="predicted"/>
<dbReference type="SUPFAM" id="SSF102735">
    <property type="entry name" value="Trigger factor ribosome-binding domain"/>
    <property type="match status" value="1"/>
</dbReference>
<dbReference type="InterPro" id="IPR008881">
    <property type="entry name" value="Trigger_fac_ribosome-bd_bac"/>
</dbReference>
<dbReference type="HOGENOM" id="CLU_045516_0_0_10"/>
<dbReference type="PANTHER" id="PTHR30560">
    <property type="entry name" value="TRIGGER FACTOR CHAPERONE AND PEPTIDYL-PROLYL CIS/TRANS ISOMERASE"/>
    <property type="match status" value="1"/>
</dbReference>
<evidence type="ECO:0000259" key="1">
    <source>
        <dbReference type="Pfam" id="PF05697"/>
    </source>
</evidence>
<dbReference type="Gene3D" id="1.10.3120.10">
    <property type="entry name" value="Trigger factor, C-terminal domain"/>
    <property type="match status" value="1"/>
</dbReference>
<dbReference type="EMBL" id="CM001167">
    <property type="protein sequence ID" value="EGJ70424.1"/>
    <property type="molecule type" value="Genomic_DNA"/>
</dbReference>
<dbReference type="STRING" id="679937.Bcop_0205"/>
<evidence type="ECO:0000313" key="3">
    <source>
        <dbReference type="Proteomes" id="UP000018439"/>
    </source>
</evidence>
<dbReference type="PANTHER" id="PTHR30560:SF3">
    <property type="entry name" value="TRIGGER FACTOR-LIKE PROTEIN TIG, CHLOROPLASTIC"/>
    <property type="match status" value="1"/>
</dbReference>
<dbReference type="AlphaFoldDB" id="F3ZPY2"/>
<accession>F3ZPY2</accession>
<dbReference type="GO" id="GO:0015031">
    <property type="term" value="P:protein transport"/>
    <property type="evidence" value="ECO:0007669"/>
    <property type="project" value="InterPro"/>
</dbReference>
<dbReference type="InterPro" id="IPR036611">
    <property type="entry name" value="Trigger_fac_ribosome-bd_sf"/>
</dbReference>
<dbReference type="InterPro" id="IPR005215">
    <property type="entry name" value="Trig_fac"/>
</dbReference>
<dbReference type="GO" id="GO:0051083">
    <property type="term" value="P:'de novo' cotranslational protein folding"/>
    <property type="evidence" value="ECO:0007669"/>
    <property type="project" value="TreeGrafter"/>
</dbReference>
<dbReference type="NCBIfam" id="TIGR00115">
    <property type="entry name" value="tig"/>
    <property type="match status" value="1"/>
</dbReference>
<dbReference type="GO" id="GO:0043022">
    <property type="term" value="F:ribosome binding"/>
    <property type="evidence" value="ECO:0007669"/>
    <property type="project" value="TreeGrafter"/>
</dbReference>
<protein>
    <submittedName>
        <fullName evidence="2">Trigger factor</fullName>
    </submittedName>
</protein>